<sequence>MMSKLLHGVWRSLMTSSVVQEFDVVSRQHEPIYAETRVFTDSREYNFITCYSEKELSFLFYQNAFKVWVWIWILSSAVTLIILGEIFVALNFNGEPNLTFSFGLHIVGTLFEVGVHIESKVRNTNFFRILLGTWLFSATTLTSSYKGLVITSLNSPKSVRHPNIFEDIVCSNAGEESKFLKMDKIEVYVAMGKALKVNILRLDVFAAGHKDEENCFNIFSYVKFMRLSSSPSTTWNVIWYNLMKPNQIYHGGKAEVDLPKLNMTKNPEFVLQCDIERELVDCGKSIFIGDNDEIDRWQRYLGRTYKSIKFYVGRNPIPLIKNAWNFNVHPGKKGERIPTLFKNAMEGGILKKEVELEGDLFLKIRQMQTAGIPGFLKSTKLVESTSPGMGGSIQTIFIIWSALVVLSAGMFLIELCTEIWRKIVFRSKEIGCFCKDRQIRPEIKKSIGNMLPNNCLRFIYFTFVCGILQAQFAPLNIAQRNSILNILVDFDKVQQAVWELTLFNNLLDDTSRPKRIHNMSNFVLHDSREYKSCKYKSYPTNTPHYSQEIFFIIPQWLSTLYFYRIQLQMAFCGENPSHLFLIDRNTMATSLIPQGQELVQMTSKLFVLGLGDLCQVDVYVFCHPCGSHPLRLIKHTHTNWLKEWELYNHDLNGMELSTGQGPYDPIEKDTCSQLYYSYQPIPFFIACLQLTLSKLHNFTDSQHNIGSQPPGIHEICHNMVLSSDFLRNYFSENSIHKKFLFIHGTRMIRTSFTAISLKPSSLSESFETFLVPFDDPTWIGIIVSILAISGVIAVTKLQSIIQRFGTALFWSYACLTGQYGGTAVCFFFLIGAEFYQGSLLSSLITILPPELPSSTDELLDLNLQIITTGTLYGGYHGDISSAKEMMHEYLNNLNNSTKLYKLLYKLGDSQTFYYKRSRTRLQETFDILDEAPFVESFISGLRIKRILWDKSFDDLGLFYVTPLMMERTWLFPIFSVGIGHLWQAGLYQRWQVLEDKAYLLPHIRNTVTGDLLRKTMHQHHDQRLRKDVKFEEANPVSQQALKTMFSLCGLLLAAGAALFLAERCSPVRHKLKGWIVELLKTRRCFCKCKIRFLNL</sequence>
<gene>
    <name evidence="9" type="ORF">Fcan01_25916</name>
</gene>
<keyword evidence="7" id="KW-0325">Glycoprotein</keyword>
<feature type="transmembrane region" description="Helical" evidence="8">
    <location>
        <begin position="777"/>
        <end position="795"/>
    </location>
</feature>
<feature type="transmembrane region" description="Helical" evidence="8">
    <location>
        <begin position="397"/>
        <end position="420"/>
    </location>
</feature>
<evidence type="ECO:0000313" key="9">
    <source>
        <dbReference type="EMBL" id="OXA39330.1"/>
    </source>
</evidence>
<keyword evidence="2" id="KW-1003">Cell membrane</keyword>
<evidence type="ECO:0000256" key="1">
    <source>
        <dbReference type="ARBA" id="ARBA00004651"/>
    </source>
</evidence>
<dbReference type="Proteomes" id="UP000198287">
    <property type="component" value="Unassembled WGS sequence"/>
</dbReference>
<dbReference type="AlphaFoldDB" id="A0A226D2P7"/>
<dbReference type="PANTHER" id="PTHR42643:SF24">
    <property type="entry name" value="IONOTROPIC RECEPTOR 60A"/>
    <property type="match status" value="1"/>
</dbReference>
<keyword evidence="10" id="KW-1185">Reference proteome</keyword>
<evidence type="ECO:0000256" key="2">
    <source>
        <dbReference type="ARBA" id="ARBA00022475"/>
    </source>
</evidence>
<dbReference type="InterPro" id="IPR052192">
    <property type="entry name" value="Insect_Ionotropic_Sensory_Rcpt"/>
</dbReference>
<keyword evidence="5 8" id="KW-0472">Membrane</keyword>
<evidence type="ECO:0000256" key="8">
    <source>
        <dbReference type="SAM" id="Phobius"/>
    </source>
</evidence>
<evidence type="ECO:0000256" key="4">
    <source>
        <dbReference type="ARBA" id="ARBA00022989"/>
    </source>
</evidence>
<evidence type="ECO:0000256" key="7">
    <source>
        <dbReference type="ARBA" id="ARBA00023180"/>
    </source>
</evidence>
<evidence type="ECO:0000256" key="6">
    <source>
        <dbReference type="ARBA" id="ARBA00023170"/>
    </source>
</evidence>
<dbReference type="PANTHER" id="PTHR42643">
    <property type="entry name" value="IONOTROPIC RECEPTOR 20A-RELATED"/>
    <property type="match status" value="1"/>
</dbReference>
<evidence type="ECO:0000256" key="3">
    <source>
        <dbReference type="ARBA" id="ARBA00022692"/>
    </source>
</evidence>
<evidence type="ECO:0000313" key="10">
    <source>
        <dbReference type="Proteomes" id="UP000198287"/>
    </source>
</evidence>
<keyword evidence="3 8" id="KW-0812">Transmembrane</keyword>
<reference evidence="9 10" key="1">
    <citation type="submission" date="2015-12" db="EMBL/GenBank/DDBJ databases">
        <title>The genome of Folsomia candida.</title>
        <authorList>
            <person name="Faddeeva A."/>
            <person name="Derks M.F."/>
            <person name="Anvar Y."/>
            <person name="Smit S."/>
            <person name="Van Straalen N."/>
            <person name="Roelofs D."/>
        </authorList>
    </citation>
    <scope>NUCLEOTIDE SEQUENCE [LARGE SCALE GENOMIC DNA]</scope>
    <source>
        <strain evidence="9 10">VU population</strain>
        <tissue evidence="9">Whole body</tissue>
    </source>
</reference>
<dbReference type="EMBL" id="LNIX01000039">
    <property type="protein sequence ID" value="OXA39330.1"/>
    <property type="molecule type" value="Genomic_DNA"/>
</dbReference>
<feature type="transmembrane region" description="Helical" evidence="8">
    <location>
        <begin position="807"/>
        <end position="830"/>
    </location>
</feature>
<name>A0A226D2P7_FOLCA</name>
<evidence type="ECO:0000256" key="5">
    <source>
        <dbReference type="ARBA" id="ARBA00023136"/>
    </source>
</evidence>
<comment type="subcellular location">
    <subcellularLocation>
        <location evidence="1">Cell membrane</location>
        <topology evidence="1">Multi-pass membrane protein</topology>
    </subcellularLocation>
</comment>
<keyword evidence="6" id="KW-0675">Receptor</keyword>
<keyword evidence="4 8" id="KW-1133">Transmembrane helix</keyword>
<comment type="caution">
    <text evidence="9">The sequence shown here is derived from an EMBL/GenBank/DDBJ whole genome shotgun (WGS) entry which is preliminary data.</text>
</comment>
<dbReference type="GO" id="GO:0005886">
    <property type="term" value="C:plasma membrane"/>
    <property type="evidence" value="ECO:0007669"/>
    <property type="project" value="UniProtKB-SubCell"/>
</dbReference>
<feature type="transmembrane region" description="Helical" evidence="8">
    <location>
        <begin position="67"/>
        <end position="92"/>
    </location>
</feature>
<protein>
    <submittedName>
        <fullName evidence="9">Uncharacterized protein</fullName>
    </submittedName>
</protein>
<accession>A0A226D2P7</accession>
<proteinExistence type="predicted"/>
<organism evidence="9 10">
    <name type="scientific">Folsomia candida</name>
    <name type="common">Springtail</name>
    <dbReference type="NCBI Taxonomy" id="158441"/>
    <lineage>
        <taxon>Eukaryota</taxon>
        <taxon>Metazoa</taxon>
        <taxon>Ecdysozoa</taxon>
        <taxon>Arthropoda</taxon>
        <taxon>Hexapoda</taxon>
        <taxon>Collembola</taxon>
        <taxon>Entomobryomorpha</taxon>
        <taxon>Isotomoidea</taxon>
        <taxon>Isotomidae</taxon>
        <taxon>Proisotominae</taxon>
        <taxon>Folsomia</taxon>
    </lineage>
</organism>